<evidence type="ECO:0000313" key="2">
    <source>
        <dbReference type="Proteomes" id="UP000009328"/>
    </source>
</evidence>
<name>K0KUZ5_WICCF</name>
<comment type="caution">
    <text evidence="1">The sequence shown here is derived from an EMBL/GenBank/DDBJ whole genome shotgun (WGS) entry which is preliminary data.</text>
</comment>
<dbReference type="AlphaFoldDB" id="K0KUZ5"/>
<evidence type="ECO:0000313" key="1">
    <source>
        <dbReference type="EMBL" id="CCH47061.1"/>
    </source>
</evidence>
<dbReference type="EMBL" id="CAIF01000302">
    <property type="protein sequence ID" value="CCH47061.1"/>
    <property type="molecule type" value="Genomic_DNA"/>
</dbReference>
<dbReference type="HOGENOM" id="CLU_1620336_0_0_1"/>
<accession>K0KUZ5</accession>
<dbReference type="InParanoid" id="K0KUZ5"/>
<reference evidence="1 2" key="1">
    <citation type="journal article" date="2012" name="Eukaryot. Cell">
        <title>Draft genome sequence of Wickerhamomyces ciferrii NRRL Y-1031 F-60-10.</title>
        <authorList>
            <person name="Schneider J."/>
            <person name="Andrea H."/>
            <person name="Blom J."/>
            <person name="Jaenicke S."/>
            <person name="Ruckert C."/>
            <person name="Schorsch C."/>
            <person name="Szczepanowski R."/>
            <person name="Farwick M."/>
            <person name="Goesmann A."/>
            <person name="Puhler A."/>
            <person name="Schaffer S."/>
            <person name="Tauch A."/>
            <person name="Kohler T."/>
            <person name="Brinkrolf K."/>
        </authorList>
    </citation>
    <scope>NUCLEOTIDE SEQUENCE [LARGE SCALE GENOMIC DNA]</scope>
    <source>
        <strain evidence="2">ATCC 14091 / BCRC 22168 / CBS 111 / JCM 3599 / NBRC 0793 / NRRL Y-1031 F-60-10</strain>
    </source>
</reference>
<sequence>MTLSSSFRLSLNKITVAQPLKSKIYNLLGNLQFNLVVLEETNYINFQLVNNNYSNNEFLEPIEDFVKLITKPEYVSLTYNTFYMDHFNRKIIFKPRILPGYSYEFDFLDSNMEILKRELSNSMNSLGGFLKLKMIGLDPIDYDYNYENGNYHSAIDYSSDIDTY</sequence>
<gene>
    <name evidence="1" type="ORF">BN7_6670</name>
</gene>
<proteinExistence type="predicted"/>
<protein>
    <submittedName>
        <fullName evidence="1">Uncharacterized protein</fullName>
    </submittedName>
</protein>
<keyword evidence="2" id="KW-1185">Reference proteome</keyword>
<dbReference type="Proteomes" id="UP000009328">
    <property type="component" value="Unassembled WGS sequence"/>
</dbReference>
<organism evidence="1 2">
    <name type="scientific">Wickerhamomyces ciferrii (strain ATCC 14091 / BCRC 22168 / CBS 111 / JCM 3599 / NBRC 0793 / NRRL Y-1031 F-60-10)</name>
    <name type="common">Yeast</name>
    <name type="synonym">Pichia ciferrii</name>
    <dbReference type="NCBI Taxonomy" id="1206466"/>
    <lineage>
        <taxon>Eukaryota</taxon>
        <taxon>Fungi</taxon>
        <taxon>Dikarya</taxon>
        <taxon>Ascomycota</taxon>
        <taxon>Saccharomycotina</taxon>
        <taxon>Saccharomycetes</taxon>
        <taxon>Phaffomycetales</taxon>
        <taxon>Wickerhamomycetaceae</taxon>
        <taxon>Wickerhamomyces</taxon>
    </lineage>
</organism>